<keyword evidence="4" id="KW-1003">Cell membrane</keyword>
<dbReference type="SUPFAM" id="SSF55874">
    <property type="entry name" value="ATPase domain of HSP90 chaperone/DNA topoisomerase II/histidine kinase"/>
    <property type="match status" value="1"/>
</dbReference>
<dbReference type="Gene3D" id="1.10.287.130">
    <property type="match status" value="1"/>
</dbReference>
<accession>A0A246J8F6</accession>
<keyword evidence="10" id="KW-0902">Two-component regulatory system</keyword>
<dbReference type="PROSITE" id="PS50885">
    <property type="entry name" value="HAMP"/>
    <property type="match status" value="1"/>
</dbReference>
<keyword evidence="16" id="KW-1185">Reference proteome</keyword>
<evidence type="ECO:0000313" key="16">
    <source>
        <dbReference type="Proteomes" id="UP000197468"/>
    </source>
</evidence>
<dbReference type="OrthoDB" id="9806130at2"/>
<dbReference type="InterPro" id="IPR003661">
    <property type="entry name" value="HisK_dim/P_dom"/>
</dbReference>
<dbReference type="Gene3D" id="3.30.565.10">
    <property type="entry name" value="Histidine kinase-like ATPase, C-terminal domain"/>
    <property type="match status" value="1"/>
</dbReference>
<dbReference type="InterPro" id="IPR029151">
    <property type="entry name" value="Sensor-like_sf"/>
</dbReference>
<keyword evidence="11 12" id="KW-0472">Membrane</keyword>
<dbReference type="SUPFAM" id="SSF103190">
    <property type="entry name" value="Sensory domain-like"/>
    <property type="match status" value="1"/>
</dbReference>
<dbReference type="SMART" id="SM00304">
    <property type="entry name" value="HAMP"/>
    <property type="match status" value="1"/>
</dbReference>
<dbReference type="InterPro" id="IPR005467">
    <property type="entry name" value="His_kinase_dom"/>
</dbReference>
<dbReference type="CDD" id="cd00082">
    <property type="entry name" value="HisKA"/>
    <property type="match status" value="1"/>
</dbReference>
<evidence type="ECO:0000256" key="9">
    <source>
        <dbReference type="ARBA" id="ARBA00022989"/>
    </source>
</evidence>
<dbReference type="PRINTS" id="PR00344">
    <property type="entry name" value="BCTRLSENSOR"/>
</dbReference>
<evidence type="ECO:0000259" key="14">
    <source>
        <dbReference type="PROSITE" id="PS50885"/>
    </source>
</evidence>
<dbReference type="Pfam" id="PF02518">
    <property type="entry name" value="HATPase_c"/>
    <property type="match status" value="1"/>
</dbReference>
<dbReference type="PANTHER" id="PTHR45436">
    <property type="entry name" value="SENSOR HISTIDINE KINASE YKOH"/>
    <property type="match status" value="1"/>
</dbReference>
<keyword evidence="6" id="KW-0808">Transferase</keyword>
<comment type="caution">
    <text evidence="15">The sequence shown here is derived from an EMBL/GenBank/DDBJ whole genome shotgun (WGS) entry which is preliminary data.</text>
</comment>
<dbReference type="InterPro" id="IPR004358">
    <property type="entry name" value="Sig_transdc_His_kin-like_C"/>
</dbReference>
<keyword evidence="8 15" id="KW-0418">Kinase</keyword>
<keyword evidence="9 12" id="KW-1133">Transmembrane helix</keyword>
<evidence type="ECO:0000313" key="15">
    <source>
        <dbReference type="EMBL" id="OWQ88534.1"/>
    </source>
</evidence>
<evidence type="ECO:0000256" key="7">
    <source>
        <dbReference type="ARBA" id="ARBA00022692"/>
    </source>
</evidence>
<dbReference type="RefSeq" id="WP_088386058.1">
    <property type="nucleotide sequence ID" value="NZ_NIOF01000007.1"/>
</dbReference>
<sequence>MRLGLRLFLAFFLVAGLSAFILLRVVLGEFKPSVREVMEDMMVDTANLVAELARDELAAMPPGGDLTGTRFAQRVRDYAERPVDARILSARKRTLDFRIYVTDATGRVVLDTSPAPATGQDYSAWNDVARTLRGEYGARSTIEAPLLTPYGNAGDLGNGSDAKGSPVMYVAAPVRVDGRTIGVVAVAKPAAAVQQIIYRAERRIWIAGLTLLAVSLAVGMAVTWWMVTTVRRLRRYAQEVQLGQRQPPPKVPGELGELAGAMDAMRERLDGREHLQHVARALTHELKSPLAALRGAGELLQEDLPEADRQRFAAQVVAQSERMTEMVERLLELSTLELRRGPEHPRPVALDAAVDEVLVQLGDRLVQQGLTVRWQHRERVLLQADAELLSLAISNLIANAVDFSPVDSTLDLRVGVDARPVDAPAGSITAASQRDRCAFFELRDHGPGVPVGAWSQLGQRFFSTARPGSLRKGSGLGLAIVRQIAGLHRGRLCFEPAEPGLRVRLEFDDFTVASQTSS</sequence>
<feature type="transmembrane region" description="Helical" evidence="12">
    <location>
        <begin position="204"/>
        <end position="227"/>
    </location>
</feature>
<dbReference type="InterPro" id="IPR003660">
    <property type="entry name" value="HAMP_dom"/>
</dbReference>
<evidence type="ECO:0000256" key="8">
    <source>
        <dbReference type="ARBA" id="ARBA00022777"/>
    </source>
</evidence>
<dbReference type="Gene3D" id="6.10.340.10">
    <property type="match status" value="1"/>
</dbReference>
<evidence type="ECO:0000256" key="6">
    <source>
        <dbReference type="ARBA" id="ARBA00022679"/>
    </source>
</evidence>
<dbReference type="InterPro" id="IPR003594">
    <property type="entry name" value="HATPase_dom"/>
</dbReference>
<evidence type="ECO:0000256" key="3">
    <source>
        <dbReference type="ARBA" id="ARBA00012438"/>
    </source>
</evidence>
<dbReference type="PANTHER" id="PTHR45436:SF10">
    <property type="entry name" value="HISTIDINE KINASE"/>
    <property type="match status" value="1"/>
</dbReference>
<evidence type="ECO:0000256" key="5">
    <source>
        <dbReference type="ARBA" id="ARBA00022553"/>
    </source>
</evidence>
<feature type="domain" description="HAMP" evidence="14">
    <location>
        <begin position="224"/>
        <end position="274"/>
    </location>
</feature>
<evidence type="ECO:0000259" key="13">
    <source>
        <dbReference type="PROSITE" id="PS50109"/>
    </source>
</evidence>
<organism evidence="15 16">
    <name type="scientific">Roseateles aquatilis</name>
    <dbReference type="NCBI Taxonomy" id="431061"/>
    <lineage>
        <taxon>Bacteria</taxon>
        <taxon>Pseudomonadati</taxon>
        <taxon>Pseudomonadota</taxon>
        <taxon>Betaproteobacteria</taxon>
        <taxon>Burkholderiales</taxon>
        <taxon>Sphaerotilaceae</taxon>
        <taxon>Roseateles</taxon>
    </lineage>
</organism>
<comment type="catalytic activity">
    <reaction evidence="1">
        <text>ATP + protein L-histidine = ADP + protein N-phospho-L-histidine.</text>
        <dbReference type="EC" id="2.7.13.3"/>
    </reaction>
</comment>
<dbReference type="PROSITE" id="PS50109">
    <property type="entry name" value="HIS_KIN"/>
    <property type="match status" value="1"/>
</dbReference>
<keyword evidence="5" id="KW-0597">Phosphoprotein</keyword>
<evidence type="ECO:0000256" key="2">
    <source>
        <dbReference type="ARBA" id="ARBA00004651"/>
    </source>
</evidence>
<dbReference type="SUPFAM" id="SSF47384">
    <property type="entry name" value="Homodimeric domain of signal transducing histidine kinase"/>
    <property type="match status" value="1"/>
</dbReference>
<proteinExistence type="predicted"/>
<dbReference type="InterPro" id="IPR036097">
    <property type="entry name" value="HisK_dim/P_sf"/>
</dbReference>
<feature type="domain" description="Histidine kinase" evidence="13">
    <location>
        <begin position="281"/>
        <end position="511"/>
    </location>
</feature>
<dbReference type="NCBIfam" id="NF008312">
    <property type="entry name" value="PRK11100.1"/>
    <property type="match status" value="1"/>
</dbReference>
<dbReference type="GO" id="GO:0000155">
    <property type="term" value="F:phosphorelay sensor kinase activity"/>
    <property type="evidence" value="ECO:0007669"/>
    <property type="project" value="InterPro"/>
</dbReference>
<evidence type="ECO:0000256" key="11">
    <source>
        <dbReference type="ARBA" id="ARBA00023136"/>
    </source>
</evidence>
<evidence type="ECO:0000256" key="10">
    <source>
        <dbReference type="ARBA" id="ARBA00023012"/>
    </source>
</evidence>
<dbReference type="Pfam" id="PF00672">
    <property type="entry name" value="HAMP"/>
    <property type="match status" value="1"/>
</dbReference>
<dbReference type="SMART" id="SM00388">
    <property type="entry name" value="HisKA"/>
    <property type="match status" value="1"/>
</dbReference>
<dbReference type="Gene3D" id="3.30.450.20">
    <property type="entry name" value="PAS domain"/>
    <property type="match status" value="1"/>
</dbReference>
<dbReference type="InterPro" id="IPR050428">
    <property type="entry name" value="TCS_sensor_his_kinase"/>
</dbReference>
<dbReference type="AlphaFoldDB" id="A0A246J8F6"/>
<dbReference type="EC" id="2.7.13.3" evidence="3"/>
<evidence type="ECO:0000256" key="12">
    <source>
        <dbReference type="SAM" id="Phobius"/>
    </source>
</evidence>
<dbReference type="CDD" id="cd06225">
    <property type="entry name" value="HAMP"/>
    <property type="match status" value="1"/>
</dbReference>
<reference evidence="15 16" key="1">
    <citation type="journal article" date="2008" name="Int. J. Syst. Evol. Microbiol.">
        <title>Description of Roseateles aquatilis sp. nov. and Roseateles terrae sp. nov., in the class Betaproteobacteria, and emended description of the genus Roseateles.</title>
        <authorList>
            <person name="Gomila M."/>
            <person name="Bowien B."/>
            <person name="Falsen E."/>
            <person name="Moore E.R."/>
            <person name="Lalucat J."/>
        </authorList>
    </citation>
    <scope>NUCLEOTIDE SEQUENCE [LARGE SCALE GENOMIC DNA]</scope>
    <source>
        <strain evidence="15 16">CCUG 48205</strain>
    </source>
</reference>
<dbReference type="Proteomes" id="UP000197468">
    <property type="component" value="Unassembled WGS sequence"/>
</dbReference>
<dbReference type="SMART" id="SM00387">
    <property type="entry name" value="HATPase_c"/>
    <property type="match status" value="1"/>
</dbReference>
<keyword evidence="7 12" id="KW-0812">Transmembrane</keyword>
<name>A0A246J8F6_9BURK</name>
<evidence type="ECO:0000256" key="1">
    <source>
        <dbReference type="ARBA" id="ARBA00000085"/>
    </source>
</evidence>
<dbReference type="Pfam" id="PF00512">
    <property type="entry name" value="HisKA"/>
    <property type="match status" value="1"/>
</dbReference>
<dbReference type="EMBL" id="NIOF01000007">
    <property type="protein sequence ID" value="OWQ88534.1"/>
    <property type="molecule type" value="Genomic_DNA"/>
</dbReference>
<gene>
    <name evidence="15" type="ORF">CDN99_16930</name>
</gene>
<comment type="subcellular location">
    <subcellularLocation>
        <location evidence="2">Cell membrane</location>
        <topology evidence="2">Multi-pass membrane protein</topology>
    </subcellularLocation>
</comment>
<dbReference type="GO" id="GO:0005886">
    <property type="term" value="C:plasma membrane"/>
    <property type="evidence" value="ECO:0007669"/>
    <property type="project" value="UniProtKB-SubCell"/>
</dbReference>
<dbReference type="InterPro" id="IPR036890">
    <property type="entry name" value="HATPase_C_sf"/>
</dbReference>
<protein>
    <recommendedName>
        <fullName evidence="3">histidine kinase</fullName>
        <ecNumber evidence="3">2.7.13.3</ecNumber>
    </recommendedName>
</protein>
<evidence type="ECO:0000256" key="4">
    <source>
        <dbReference type="ARBA" id="ARBA00022475"/>
    </source>
</evidence>